<evidence type="ECO:0000313" key="10">
    <source>
        <dbReference type="EMBL" id="PBK82374.1"/>
    </source>
</evidence>
<protein>
    <recommendedName>
        <fullName evidence="5">Arsenite methyltransferase</fullName>
        <ecNumber evidence="4">2.1.1.137</ecNumber>
    </recommendedName>
</protein>
<proteinExistence type="inferred from homology"/>
<dbReference type="GO" id="GO:0030791">
    <property type="term" value="F:arsenite methyltransferase activity"/>
    <property type="evidence" value="ECO:0007669"/>
    <property type="project" value="UniProtKB-EC"/>
</dbReference>
<dbReference type="InterPro" id="IPR026669">
    <property type="entry name" value="Arsenite_MeTrfase-like"/>
</dbReference>
<dbReference type="EMBL" id="KZ293718">
    <property type="protein sequence ID" value="PBK82374.1"/>
    <property type="molecule type" value="Genomic_DNA"/>
</dbReference>
<keyword evidence="1" id="KW-0808">Transferase</keyword>
<evidence type="ECO:0000313" key="11">
    <source>
        <dbReference type="Proteomes" id="UP000217790"/>
    </source>
</evidence>
<dbReference type="AlphaFoldDB" id="A0A2H3CLY5"/>
<sequence length="264" mass="28309">MEIANIYRAVEEHYSSHASTAPSSQTEAIVDHDRVASAFGYTTEELSTIPVNSNLGLSCGNPVATANLKEGETFLDLGSGGGLDVFLAAKHVGPRGKCIGVDMNDKMLELAQTNATKGGYTNAKALIHDLPLASESVDIVSSNCVLNLVPETDKPTVFSEIARVLRPGGRLAISDILLKKPLPEDLLSDVSLYVRCISGASTPEQYREWMTSAGLSDATIVDTKKDLNVYKLTGSDQEKPTPSIRGLDLNDYAGSYQIYAVKNK</sequence>
<keyword evidence="2" id="KW-0949">S-adenosyl-L-methionine</keyword>
<evidence type="ECO:0000256" key="2">
    <source>
        <dbReference type="ARBA" id="ARBA00022691"/>
    </source>
</evidence>
<dbReference type="PANTHER" id="PTHR43675:SF8">
    <property type="entry name" value="ARSENITE METHYLTRANSFERASE"/>
    <property type="match status" value="1"/>
</dbReference>
<feature type="domain" description="Methyltransferase" evidence="9">
    <location>
        <begin position="69"/>
        <end position="214"/>
    </location>
</feature>
<dbReference type="CDD" id="cd02440">
    <property type="entry name" value="AdoMet_MTases"/>
    <property type="match status" value="1"/>
</dbReference>
<dbReference type="SUPFAM" id="SSF53335">
    <property type="entry name" value="S-adenosyl-L-methionine-dependent methyltransferases"/>
    <property type="match status" value="1"/>
</dbReference>
<keyword evidence="11" id="KW-1185">Reference proteome</keyword>
<comment type="catalytic activity">
    <reaction evidence="7">
        <text>arsenic triglutathione + 2 [thioredoxin]-dithiol + 2 S-adenosyl-L-methionine + H2O = dimethylarsinous acid + 2 [thioredoxin]-disulfide + 3 glutathione + 2 S-adenosyl-L-homocysteine + 2 H(+)</text>
        <dbReference type="Rhea" id="RHEA:69464"/>
        <dbReference type="Rhea" id="RHEA-COMP:10698"/>
        <dbReference type="Rhea" id="RHEA-COMP:10700"/>
        <dbReference type="ChEBI" id="CHEBI:15377"/>
        <dbReference type="ChEBI" id="CHEBI:15378"/>
        <dbReference type="ChEBI" id="CHEBI:23808"/>
        <dbReference type="ChEBI" id="CHEBI:29950"/>
        <dbReference type="ChEBI" id="CHEBI:50058"/>
        <dbReference type="ChEBI" id="CHEBI:57856"/>
        <dbReference type="ChEBI" id="CHEBI:57925"/>
        <dbReference type="ChEBI" id="CHEBI:59789"/>
        <dbReference type="ChEBI" id="CHEBI:183640"/>
        <dbReference type="EC" id="2.1.1.137"/>
    </reaction>
</comment>
<comment type="catalytic activity">
    <reaction evidence="8">
        <text>arsenic triglutathione + 3 [thioredoxin]-dithiol + 3 S-adenosyl-L-methionine = trimethylarsine + 3 [thioredoxin]-disulfide + 3 glutathione + 3 S-adenosyl-L-homocysteine + 3 H(+)</text>
        <dbReference type="Rhea" id="RHEA:69432"/>
        <dbReference type="Rhea" id="RHEA-COMP:10698"/>
        <dbReference type="Rhea" id="RHEA-COMP:10700"/>
        <dbReference type="ChEBI" id="CHEBI:15378"/>
        <dbReference type="ChEBI" id="CHEBI:27130"/>
        <dbReference type="ChEBI" id="CHEBI:29950"/>
        <dbReference type="ChEBI" id="CHEBI:50058"/>
        <dbReference type="ChEBI" id="CHEBI:57856"/>
        <dbReference type="ChEBI" id="CHEBI:57925"/>
        <dbReference type="ChEBI" id="CHEBI:59789"/>
        <dbReference type="ChEBI" id="CHEBI:183640"/>
        <dbReference type="EC" id="2.1.1.137"/>
    </reaction>
</comment>
<comment type="similarity">
    <text evidence="3">Belongs to the methyltransferase superfamily. Arsenite methyltransferase family.</text>
</comment>
<evidence type="ECO:0000259" key="9">
    <source>
        <dbReference type="Pfam" id="PF13847"/>
    </source>
</evidence>
<dbReference type="Proteomes" id="UP000217790">
    <property type="component" value="Unassembled WGS sequence"/>
</dbReference>
<evidence type="ECO:0000256" key="7">
    <source>
        <dbReference type="ARBA" id="ARBA00047943"/>
    </source>
</evidence>
<evidence type="ECO:0000256" key="4">
    <source>
        <dbReference type="ARBA" id="ARBA00034521"/>
    </source>
</evidence>
<evidence type="ECO:0000256" key="1">
    <source>
        <dbReference type="ARBA" id="ARBA00022679"/>
    </source>
</evidence>
<dbReference type="Gene3D" id="3.40.50.150">
    <property type="entry name" value="Vaccinia Virus protein VP39"/>
    <property type="match status" value="1"/>
</dbReference>
<evidence type="ECO:0000256" key="3">
    <source>
        <dbReference type="ARBA" id="ARBA00034487"/>
    </source>
</evidence>
<dbReference type="EC" id="2.1.1.137" evidence="4"/>
<evidence type="ECO:0000256" key="6">
    <source>
        <dbReference type="ARBA" id="ARBA00047941"/>
    </source>
</evidence>
<dbReference type="OMA" id="GSYVGCI"/>
<dbReference type="OrthoDB" id="8300214at2759"/>
<evidence type="ECO:0000256" key="8">
    <source>
        <dbReference type="ARBA" id="ARBA00048428"/>
    </source>
</evidence>
<comment type="catalytic activity">
    <reaction evidence="6">
        <text>arsenic triglutathione + [thioredoxin]-dithiol + S-adenosyl-L-methionine + 2 H2O = methylarsonous acid + [thioredoxin]-disulfide + 3 glutathione + S-adenosyl-L-homocysteine + H(+)</text>
        <dbReference type="Rhea" id="RHEA:69460"/>
        <dbReference type="Rhea" id="RHEA-COMP:10698"/>
        <dbReference type="Rhea" id="RHEA-COMP:10700"/>
        <dbReference type="ChEBI" id="CHEBI:15377"/>
        <dbReference type="ChEBI" id="CHEBI:15378"/>
        <dbReference type="ChEBI" id="CHEBI:17826"/>
        <dbReference type="ChEBI" id="CHEBI:29950"/>
        <dbReference type="ChEBI" id="CHEBI:50058"/>
        <dbReference type="ChEBI" id="CHEBI:57856"/>
        <dbReference type="ChEBI" id="CHEBI:57925"/>
        <dbReference type="ChEBI" id="CHEBI:59789"/>
        <dbReference type="ChEBI" id="CHEBI:183640"/>
        <dbReference type="EC" id="2.1.1.137"/>
    </reaction>
</comment>
<dbReference type="InParanoid" id="A0A2H3CLY5"/>
<gene>
    <name evidence="10" type="ORF">ARMGADRAFT_1048637</name>
</gene>
<organism evidence="10 11">
    <name type="scientific">Armillaria gallica</name>
    <name type="common">Bulbous honey fungus</name>
    <name type="synonym">Armillaria bulbosa</name>
    <dbReference type="NCBI Taxonomy" id="47427"/>
    <lineage>
        <taxon>Eukaryota</taxon>
        <taxon>Fungi</taxon>
        <taxon>Dikarya</taxon>
        <taxon>Basidiomycota</taxon>
        <taxon>Agaricomycotina</taxon>
        <taxon>Agaricomycetes</taxon>
        <taxon>Agaricomycetidae</taxon>
        <taxon>Agaricales</taxon>
        <taxon>Marasmiineae</taxon>
        <taxon>Physalacriaceae</taxon>
        <taxon>Armillaria</taxon>
    </lineage>
</organism>
<reference evidence="11" key="1">
    <citation type="journal article" date="2017" name="Nat. Ecol. Evol.">
        <title>Genome expansion and lineage-specific genetic innovations in the forest pathogenic fungi Armillaria.</title>
        <authorList>
            <person name="Sipos G."/>
            <person name="Prasanna A.N."/>
            <person name="Walter M.C."/>
            <person name="O'Connor E."/>
            <person name="Balint B."/>
            <person name="Krizsan K."/>
            <person name="Kiss B."/>
            <person name="Hess J."/>
            <person name="Varga T."/>
            <person name="Slot J."/>
            <person name="Riley R."/>
            <person name="Boka B."/>
            <person name="Rigling D."/>
            <person name="Barry K."/>
            <person name="Lee J."/>
            <person name="Mihaltcheva S."/>
            <person name="LaButti K."/>
            <person name="Lipzen A."/>
            <person name="Waldron R."/>
            <person name="Moloney N.M."/>
            <person name="Sperisen C."/>
            <person name="Kredics L."/>
            <person name="Vagvoelgyi C."/>
            <person name="Patrignani A."/>
            <person name="Fitzpatrick D."/>
            <person name="Nagy I."/>
            <person name="Doyle S."/>
            <person name="Anderson J.B."/>
            <person name="Grigoriev I.V."/>
            <person name="Gueldener U."/>
            <person name="Muensterkoetter M."/>
            <person name="Nagy L.G."/>
        </authorList>
    </citation>
    <scope>NUCLEOTIDE SEQUENCE [LARGE SCALE GENOMIC DNA]</scope>
    <source>
        <strain evidence="11">Ar21-2</strain>
    </source>
</reference>
<name>A0A2H3CLY5_ARMGA</name>
<dbReference type="InterPro" id="IPR025714">
    <property type="entry name" value="Methyltranfer_dom"/>
</dbReference>
<evidence type="ECO:0000256" key="5">
    <source>
        <dbReference type="ARBA" id="ARBA00034545"/>
    </source>
</evidence>
<dbReference type="PANTHER" id="PTHR43675">
    <property type="entry name" value="ARSENITE METHYLTRANSFERASE"/>
    <property type="match status" value="1"/>
</dbReference>
<dbReference type="Pfam" id="PF13847">
    <property type="entry name" value="Methyltransf_31"/>
    <property type="match status" value="1"/>
</dbReference>
<accession>A0A2H3CLY5</accession>
<dbReference type="STRING" id="47427.A0A2H3CLY5"/>
<dbReference type="InterPro" id="IPR029063">
    <property type="entry name" value="SAM-dependent_MTases_sf"/>
</dbReference>